<evidence type="ECO:0000313" key="2">
    <source>
        <dbReference type="Proteomes" id="UP000499080"/>
    </source>
</evidence>
<evidence type="ECO:0000313" key="1">
    <source>
        <dbReference type="EMBL" id="GBL71518.1"/>
    </source>
</evidence>
<keyword evidence="2" id="KW-1185">Reference proteome</keyword>
<comment type="caution">
    <text evidence="1">The sequence shown here is derived from an EMBL/GenBank/DDBJ whole genome shotgun (WGS) entry which is preliminary data.</text>
</comment>
<reference evidence="1 2" key="1">
    <citation type="journal article" date="2019" name="Sci. Rep.">
        <title>Orb-weaving spider Araneus ventricosus genome elucidates the spidroin gene catalogue.</title>
        <authorList>
            <person name="Kono N."/>
            <person name="Nakamura H."/>
            <person name="Ohtoshi R."/>
            <person name="Moran D.A.P."/>
            <person name="Shinohara A."/>
            <person name="Yoshida Y."/>
            <person name="Fujiwara M."/>
            <person name="Mori M."/>
            <person name="Tomita M."/>
            <person name="Arakawa K."/>
        </authorList>
    </citation>
    <scope>NUCLEOTIDE SEQUENCE [LARGE SCALE GENOMIC DNA]</scope>
</reference>
<organism evidence="1 2">
    <name type="scientific">Araneus ventricosus</name>
    <name type="common">Orbweaver spider</name>
    <name type="synonym">Epeira ventricosa</name>
    <dbReference type="NCBI Taxonomy" id="182803"/>
    <lineage>
        <taxon>Eukaryota</taxon>
        <taxon>Metazoa</taxon>
        <taxon>Ecdysozoa</taxon>
        <taxon>Arthropoda</taxon>
        <taxon>Chelicerata</taxon>
        <taxon>Arachnida</taxon>
        <taxon>Araneae</taxon>
        <taxon>Araneomorphae</taxon>
        <taxon>Entelegynae</taxon>
        <taxon>Araneoidea</taxon>
        <taxon>Araneidae</taxon>
        <taxon>Araneus</taxon>
    </lineage>
</organism>
<name>A0A4Y1ZW95_ARAVE</name>
<sequence>MSLPLNVSLMIGRRHLQRFLLAIGKVKPMTSDLGEKLGDHFVGKFGDLDDKMKALENARILVLSLLETELLGIFEMILCDINSRRIRYKYLEVPKRIRTSLEFGLWFSLEFCPQCELVS</sequence>
<gene>
    <name evidence="1" type="ORF">AVEN_87238_1</name>
</gene>
<accession>A0A4Y1ZW95</accession>
<protein>
    <submittedName>
        <fullName evidence="1">Uncharacterized protein</fullName>
    </submittedName>
</protein>
<proteinExistence type="predicted"/>
<dbReference type="AlphaFoldDB" id="A0A4Y1ZW95"/>
<dbReference type="EMBL" id="BGPR01154367">
    <property type="protein sequence ID" value="GBL71518.1"/>
    <property type="molecule type" value="Genomic_DNA"/>
</dbReference>
<dbReference type="Proteomes" id="UP000499080">
    <property type="component" value="Unassembled WGS sequence"/>
</dbReference>